<name>A0ABP9WT31_9GAMM</name>
<keyword evidence="4 7" id="KW-0408">Iron</keyword>
<keyword evidence="7" id="KW-0963">Cytoplasm</keyword>
<dbReference type="HAMAP" id="MF_01445">
    <property type="entry name" value="TsaD"/>
    <property type="match status" value="1"/>
</dbReference>
<dbReference type="PRINTS" id="PR00789">
    <property type="entry name" value="OSIALOPTASE"/>
</dbReference>
<proteinExistence type="inferred from homology"/>
<dbReference type="RefSeq" id="WP_345551718.1">
    <property type="nucleotide sequence ID" value="NZ_BAABRT010000020.1"/>
</dbReference>
<keyword evidence="1 7" id="KW-0808">Transferase</keyword>
<evidence type="ECO:0000256" key="1">
    <source>
        <dbReference type="ARBA" id="ARBA00022679"/>
    </source>
</evidence>
<dbReference type="InterPro" id="IPR017861">
    <property type="entry name" value="KAE1/TsaD"/>
</dbReference>
<feature type="binding site" evidence="7">
    <location>
        <position position="115"/>
    </location>
    <ligand>
        <name>Fe cation</name>
        <dbReference type="ChEBI" id="CHEBI:24875"/>
    </ligand>
</feature>
<dbReference type="NCBIfam" id="TIGR03723">
    <property type="entry name" value="T6A_TsaD_YgjD"/>
    <property type="match status" value="1"/>
</dbReference>
<dbReference type="NCBIfam" id="TIGR00329">
    <property type="entry name" value="gcp_kae1"/>
    <property type="match status" value="1"/>
</dbReference>
<dbReference type="InterPro" id="IPR022450">
    <property type="entry name" value="TsaD"/>
</dbReference>
<keyword evidence="5 7" id="KW-0012">Acyltransferase</keyword>
<feature type="region of interest" description="Disordered" evidence="8">
    <location>
        <begin position="339"/>
        <end position="360"/>
    </location>
</feature>
<feature type="domain" description="Gcp-like" evidence="9">
    <location>
        <begin position="24"/>
        <end position="312"/>
    </location>
</feature>
<comment type="caution">
    <text evidence="10">The sequence shown here is derived from an EMBL/GenBank/DDBJ whole genome shotgun (WGS) entry which is preliminary data.</text>
</comment>
<feature type="binding site" evidence="7">
    <location>
        <position position="167"/>
    </location>
    <ligand>
        <name>substrate</name>
    </ligand>
</feature>
<evidence type="ECO:0000256" key="3">
    <source>
        <dbReference type="ARBA" id="ARBA00022723"/>
    </source>
</evidence>
<keyword evidence="2 7" id="KW-0819">tRNA processing</keyword>
<dbReference type="CDD" id="cd24133">
    <property type="entry name" value="ASKHA_NBD_TsaD_bac"/>
    <property type="match status" value="1"/>
</dbReference>
<gene>
    <name evidence="7 10" type="primary">tsaD</name>
    <name evidence="10" type="ORF">Maes01_02336</name>
</gene>
<feature type="binding site" evidence="7">
    <location>
        <position position="111"/>
    </location>
    <ligand>
        <name>Fe cation</name>
        <dbReference type="ChEBI" id="CHEBI:24875"/>
    </ligand>
</feature>
<protein>
    <recommendedName>
        <fullName evidence="7">tRNA N6-adenosine threonylcarbamoyltransferase</fullName>
        <ecNumber evidence="7">2.3.1.234</ecNumber>
    </recommendedName>
    <alternativeName>
        <fullName evidence="7">N6-L-threonylcarbamoyladenine synthase</fullName>
        <shortName evidence="7">t(6)A synthase</shortName>
    </alternativeName>
    <alternativeName>
        <fullName evidence="7">t(6)A37 threonylcarbamoyladenosine biosynthesis protein TsaD</fullName>
    </alternativeName>
    <alternativeName>
        <fullName evidence="7">tRNA threonylcarbamoyladenosine biosynthesis protein TsaD</fullName>
    </alternativeName>
</protein>
<feature type="binding site" evidence="7">
    <location>
        <begin position="134"/>
        <end position="138"/>
    </location>
    <ligand>
        <name>substrate</name>
    </ligand>
</feature>
<reference evidence="10 11" key="1">
    <citation type="submission" date="2024-02" db="EMBL/GenBank/DDBJ databases">
        <title>Microbulbifer aestuariivivens NBRC 112533.</title>
        <authorList>
            <person name="Ichikawa N."/>
            <person name="Katano-Makiyama Y."/>
            <person name="Hidaka K."/>
        </authorList>
    </citation>
    <scope>NUCLEOTIDE SEQUENCE [LARGE SCALE GENOMIC DNA]</scope>
    <source>
        <strain evidence="10 11">NBRC 112533</strain>
    </source>
</reference>
<comment type="subcellular location">
    <subcellularLocation>
        <location evidence="7">Cytoplasm</location>
    </subcellularLocation>
</comment>
<evidence type="ECO:0000256" key="5">
    <source>
        <dbReference type="ARBA" id="ARBA00023315"/>
    </source>
</evidence>
<sequence length="360" mass="38421">MRVLGIETSCDETGVAIYDSEGGLLGHAVFSQVDLHAEYGGVVPELASRDHVRKLLPLVRQVMAQTETTPADLDGIAYTAGPGLVGALMVGACAGRALAYAWKLPAIAVHHMEGHLLAPMLEEKPPAFPFVALLVSGGHTQLVDVRGLGDYALLGESLDDAAGEAFDKAAKMLDLDYPGGPRLAALAEKGDPQRFTFPRPMTDRPGLDFSFSGLKTYTLTTVREHALEDGLPDEQTCADIAAAFQEAVVDTLVIKCRRAIQASGHRTLVIAGGVSANKLLRERLEARLAEEGASVYYPRHEFCTDNGAMIAYAGYLRLQAGERTGLAVDVRPRWPMTELSGSDIRNGSGNGDKDHNGSLA</sequence>
<evidence type="ECO:0000256" key="2">
    <source>
        <dbReference type="ARBA" id="ARBA00022694"/>
    </source>
</evidence>
<organism evidence="10 11">
    <name type="scientific">Microbulbifer aestuariivivens</name>
    <dbReference type="NCBI Taxonomy" id="1908308"/>
    <lineage>
        <taxon>Bacteria</taxon>
        <taxon>Pseudomonadati</taxon>
        <taxon>Pseudomonadota</taxon>
        <taxon>Gammaproteobacteria</taxon>
        <taxon>Cellvibrionales</taxon>
        <taxon>Microbulbiferaceae</taxon>
        <taxon>Microbulbifer</taxon>
    </lineage>
</organism>
<keyword evidence="3 7" id="KW-0479">Metal-binding</keyword>
<dbReference type="Pfam" id="PF00814">
    <property type="entry name" value="TsaD"/>
    <property type="match status" value="1"/>
</dbReference>
<dbReference type="PROSITE" id="PS01016">
    <property type="entry name" value="GLYCOPROTEASE"/>
    <property type="match status" value="1"/>
</dbReference>
<comment type="caution">
    <text evidence="7">Lacks conserved residue(s) required for the propagation of feature annotation.</text>
</comment>
<comment type="catalytic activity">
    <reaction evidence="6 7">
        <text>L-threonylcarbamoyladenylate + adenosine(37) in tRNA = N(6)-L-threonylcarbamoyladenosine(37) in tRNA + AMP + H(+)</text>
        <dbReference type="Rhea" id="RHEA:37059"/>
        <dbReference type="Rhea" id="RHEA-COMP:10162"/>
        <dbReference type="Rhea" id="RHEA-COMP:10163"/>
        <dbReference type="ChEBI" id="CHEBI:15378"/>
        <dbReference type="ChEBI" id="CHEBI:73682"/>
        <dbReference type="ChEBI" id="CHEBI:74411"/>
        <dbReference type="ChEBI" id="CHEBI:74418"/>
        <dbReference type="ChEBI" id="CHEBI:456215"/>
        <dbReference type="EC" id="2.3.1.234"/>
    </reaction>
</comment>
<dbReference type="PANTHER" id="PTHR11735">
    <property type="entry name" value="TRNA N6-ADENOSINE THREONYLCARBAMOYLTRANSFERASE"/>
    <property type="match status" value="1"/>
</dbReference>
<dbReference type="InterPro" id="IPR043129">
    <property type="entry name" value="ATPase_NBD"/>
</dbReference>
<feature type="binding site" evidence="7">
    <location>
        <position position="180"/>
    </location>
    <ligand>
        <name>substrate</name>
    </ligand>
</feature>
<dbReference type="InterPro" id="IPR017860">
    <property type="entry name" value="Peptidase_M22_CS"/>
</dbReference>
<accession>A0ABP9WT31</accession>
<evidence type="ECO:0000313" key="10">
    <source>
        <dbReference type="EMBL" id="GAA5525763.1"/>
    </source>
</evidence>
<feature type="binding site" evidence="7">
    <location>
        <position position="277"/>
    </location>
    <ligand>
        <name>substrate</name>
    </ligand>
</feature>
<dbReference type="Proteomes" id="UP001408594">
    <property type="component" value="Unassembled WGS sequence"/>
</dbReference>
<feature type="binding site" evidence="7">
    <location>
        <position position="305"/>
    </location>
    <ligand>
        <name>Fe cation</name>
        <dbReference type="ChEBI" id="CHEBI:24875"/>
    </ligand>
</feature>
<evidence type="ECO:0000313" key="11">
    <source>
        <dbReference type="Proteomes" id="UP001408594"/>
    </source>
</evidence>
<comment type="similarity">
    <text evidence="7">Belongs to the KAE1 / TsaD family.</text>
</comment>
<evidence type="ECO:0000256" key="7">
    <source>
        <dbReference type="HAMAP-Rule" id="MF_01445"/>
    </source>
</evidence>
<dbReference type="EC" id="2.3.1.234" evidence="7"/>
<dbReference type="PANTHER" id="PTHR11735:SF6">
    <property type="entry name" value="TRNA N6-ADENOSINE THREONYLCARBAMOYLTRANSFERASE, MITOCHONDRIAL"/>
    <property type="match status" value="1"/>
</dbReference>
<dbReference type="InterPro" id="IPR000905">
    <property type="entry name" value="Gcp-like_dom"/>
</dbReference>
<dbReference type="Gene3D" id="3.30.420.40">
    <property type="match status" value="2"/>
</dbReference>
<comment type="function">
    <text evidence="7">Required for the formation of a threonylcarbamoyl group on adenosine at position 37 (t(6)A37) in tRNAs that read codons beginning with adenine. Is involved in the transfer of the threonylcarbamoyl moiety of threonylcarbamoyl-AMP (TC-AMP) to the N6 group of A37, together with TsaE and TsaB. TsaD likely plays a direct catalytic role in this reaction.</text>
</comment>
<dbReference type="EMBL" id="BAABRT010000020">
    <property type="protein sequence ID" value="GAA5525763.1"/>
    <property type="molecule type" value="Genomic_DNA"/>
</dbReference>
<evidence type="ECO:0000259" key="9">
    <source>
        <dbReference type="Pfam" id="PF00814"/>
    </source>
</evidence>
<evidence type="ECO:0000256" key="6">
    <source>
        <dbReference type="ARBA" id="ARBA00048117"/>
    </source>
</evidence>
<evidence type="ECO:0000256" key="4">
    <source>
        <dbReference type="ARBA" id="ARBA00023004"/>
    </source>
</evidence>
<feature type="compositionally biased region" description="Basic and acidic residues" evidence="8">
    <location>
        <begin position="351"/>
        <end position="360"/>
    </location>
</feature>
<dbReference type="SUPFAM" id="SSF53067">
    <property type="entry name" value="Actin-like ATPase domain"/>
    <property type="match status" value="2"/>
</dbReference>
<comment type="cofactor">
    <cofactor evidence="7">
        <name>Fe(2+)</name>
        <dbReference type="ChEBI" id="CHEBI:29033"/>
    </cofactor>
    <text evidence="7">Binds 1 Fe(2+) ion per subunit.</text>
</comment>
<evidence type="ECO:0000256" key="8">
    <source>
        <dbReference type="SAM" id="MobiDB-lite"/>
    </source>
</evidence>
<keyword evidence="11" id="KW-1185">Reference proteome</keyword>